<accession>A0A1R3K5R6</accession>
<feature type="signal peptide" evidence="1">
    <location>
        <begin position="1"/>
        <end position="19"/>
    </location>
</feature>
<keyword evidence="3" id="KW-1185">Reference proteome</keyword>
<protein>
    <submittedName>
        <fullName evidence="2">Uncharacterized protein</fullName>
    </submittedName>
</protein>
<comment type="caution">
    <text evidence="2">The sequence shown here is derived from an EMBL/GenBank/DDBJ whole genome shotgun (WGS) entry which is preliminary data.</text>
</comment>
<evidence type="ECO:0000313" key="3">
    <source>
        <dbReference type="Proteomes" id="UP000187203"/>
    </source>
</evidence>
<keyword evidence="1" id="KW-0732">Signal</keyword>
<dbReference type="Proteomes" id="UP000187203">
    <property type="component" value="Unassembled WGS sequence"/>
</dbReference>
<evidence type="ECO:0000256" key="1">
    <source>
        <dbReference type="SAM" id="SignalP"/>
    </source>
</evidence>
<feature type="chain" id="PRO_5013317575" evidence="1">
    <location>
        <begin position="20"/>
        <end position="76"/>
    </location>
</feature>
<dbReference type="EMBL" id="AWUE01014642">
    <property type="protein sequence ID" value="OMP02396.1"/>
    <property type="molecule type" value="Genomic_DNA"/>
</dbReference>
<proteinExistence type="predicted"/>
<evidence type="ECO:0000313" key="2">
    <source>
        <dbReference type="EMBL" id="OMP02396.1"/>
    </source>
</evidence>
<sequence>MAAVILLIFFFHIMEPGAAFPIHEVPAEMAMNLVPCRKLFFIFIINAQNPFKFIHNINLAMTVIAFLDVVEFSSES</sequence>
<gene>
    <name evidence="2" type="ORF">COLO4_11132</name>
</gene>
<organism evidence="2 3">
    <name type="scientific">Corchorus olitorius</name>
    <dbReference type="NCBI Taxonomy" id="93759"/>
    <lineage>
        <taxon>Eukaryota</taxon>
        <taxon>Viridiplantae</taxon>
        <taxon>Streptophyta</taxon>
        <taxon>Embryophyta</taxon>
        <taxon>Tracheophyta</taxon>
        <taxon>Spermatophyta</taxon>
        <taxon>Magnoliopsida</taxon>
        <taxon>eudicotyledons</taxon>
        <taxon>Gunneridae</taxon>
        <taxon>Pentapetalae</taxon>
        <taxon>rosids</taxon>
        <taxon>malvids</taxon>
        <taxon>Malvales</taxon>
        <taxon>Malvaceae</taxon>
        <taxon>Grewioideae</taxon>
        <taxon>Apeibeae</taxon>
        <taxon>Corchorus</taxon>
    </lineage>
</organism>
<reference evidence="3" key="1">
    <citation type="submission" date="2013-09" db="EMBL/GenBank/DDBJ databases">
        <title>Corchorus olitorius genome sequencing.</title>
        <authorList>
            <person name="Alam M."/>
            <person name="Haque M.S."/>
            <person name="Islam M.S."/>
            <person name="Emdad E.M."/>
            <person name="Islam M.M."/>
            <person name="Ahmed B."/>
            <person name="Halim A."/>
            <person name="Hossen Q.M.M."/>
            <person name="Hossain M.Z."/>
            <person name="Ahmed R."/>
            <person name="Khan M.M."/>
            <person name="Islam R."/>
            <person name="Rashid M.M."/>
            <person name="Khan S.A."/>
            <person name="Rahman M.S."/>
            <person name="Alam M."/>
            <person name="Yahiya A.S."/>
            <person name="Khan M.S."/>
            <person name="Azam M.S."/>
            <person name="Haque T."/>
            <person name="Lashkar M.Z.H."/>
            <person name="Akhand A.I."/>
            <person name="Morshed G."/>
            <person name="Roy S."/>
            <person name="Uddin K.S."/>
            <person name="Rabeya T."/>
            <person name="Hossain A.S."/>
            <person name="Chowdhury A."/>
            <person name="Snigdha A.R."/>
            <person name="Mortoza M.S."/>
            <person name="Matin S.A."/>
            <person name="Hoque S.M.E."/>
            <person name="Islam M.K."/>
            <person name="Roy D.K."/>
            <person name="Haider R."/>
            <person name="Moosa M.M."/>
            <person name="Elias S.M."/>
            <person name="Hasan A.M."/>
            <person name="Jahan S."/>
            <person name="Shafiuddin M."/>
            <person name="Mahmood N."/>
            <person name="Shommy N.S."/>
        </authorList>
    </citation>
    <scope>NUCLEOTIDE SEQUENCE [LARGE SCALE GENOMIC DNA]</scope>
    <source>
        <strain evidence="3">cv. O-4</strain>
    </source>
</reference>
<name>A0A1R3K5R6_9ROSI</name>
<dbReference type="AlphaFoldDB" id="A0A1R3K5R6"/>